<dbReference type="GO" id="GO:0005743">
    <property type="term" value="C:mitochondrial inner membrane"/>
    <property type="evidence" value="ECO:0007669"/>
    <property type="project" value="TreeGrafter"/>
</dbReference>
<evidence type="ECO:0000313" key="9">
    <source>
        <dbReference type="Proteomes" id="UP000694843"/>
    </source>
</evidence>
<keyword evidence="9" id="KW-1185">Reference proteome</keyword>
<evidence type="ECO:0000256" key="8">
    <source>
        <dbReference type="ARBA" id="ARBA00038077"/>
    </source>
</evidence>
<dbReference type="KEGG" id="hazt:108672313"/>
<keyword evidence="6" id="KW-0496">Mitochondrion</keyword>
<keyword evidence="3" id="KW-0812">Transmembrane</keyword>
<dbReference type="OMA" id="MALYMTF"/>
<dbReference type="PANTHER" id="PTHR33968:SF1">
    <property type="entry name" value="PROTEIN PET100 HOMOLOG, MITOCHONDRIAL"/>
    <property type="match status" value="1"/>
</dbReference>
<keyword evidence="4" id="KW-0809">Transit peptide</keyword>
<dbReference type="OrthoDB" id="18175at2759"/>
<evidence type="ECO:0000256" key="6">
    <source>
        <dbReference type="ARBA" id="ARBA00023128"/>
    </source>
</evidence>
<evidence type="ECO:0000256" key="3">
    <source>
        <dbReference type="ARBA" id="ARBA00022692"/>
    </source>
</evidence>
<reference evidence="10" key="1">
    <citation type="submission" date="2025-08" db="UniProtKB">
        <authorList>
            <consortium name="RefSeq"/>
        </authorList>
    </citation>
    <scope>IDENTIFICATION</scope>
    <source>
        <tissue evidence="10">Whole organism</tissue>
    </source>
</reference>
<comment type="similarity">
    <text evidence="8">Belongs to the PET100 family.</text>
</comment>
<proteinExistence type="inferred from homology"/>
<dbReference type="GO" id="GO:0033617">
    <property type="term" value="P:mitochondrial respiratory chain complex IV assembly"/>
    <property type="evidence" value="ECO:0007669"/>
    <property type="project" value="InterPro"/>
</dbReference>
<keyword evidence="5" id="KW-1133">Transmembrane helix</keyword>
<dbReference type="Pfam" id="PF09803">
    <property type="entry name" value="Pet100"/>
    <property type="match status" value="1"/>
</dbReference>
<evidence type="ECO:0000256" key="5">
    <source>
        <dbReference type="ARBA" id="ARBA00022989"/>
    </source>
</evidence>
<sequence length="79" mass="9363">MGNWQLEVARMAIYMTFPVAAFYIFNQPQWFEQETIEKKRQIFRPTSRENAEMLAGCIKTLQEKEERELLESLSNNSSN</sequence>
<gene>
    <name evidence="10" type="primary">LOC108672313</name>
</gene>
<accession>A0A8B7NP14</accession>
<evidence type="ECO:0000256" key="1">
    <source>
        <dbReference type="ARBA" id="ARBA00004167"/>
    </source>
</evidence>
<evidence type="ECO:0000256" key="2">
    <source>
        <dbReference type="ARBA" id="ARBA00004325"/>
    </source>
</evidence>
<dbReference type="GO" id="GO:0051082">
    <property type="term" value="F:unfolded protein binding"/>
    <property type="evidence" value="ECO:0007669"/>
    <property type="project" value="TreeGrafter"/>
</dbReference>
<protein>
    <submittedName>
        <fullName evidence="10">Protein PET100 homolog, mitochondrial</fullName>
    </submittedName>
</protein>
<evidence type="ECO:0000256" key="7">
    <source>
        <dbReference type="ARBA" id="ARBA00023136"/>
    </source>
</evidence>
<dbReference type="Proteomes" id="UP000694843">
    <property type="component" value="Unplaced"/>
</dbReference>
<evidence type="ECO:0000313" key="10">
    <source>
        <dbReference type="RefSeq" id="XP_018015442.1"/>
    </source>
</evidence>
<comment type="subcellular location">
    <subcellularLocation>
        <location evidence="1">Membrane</location>
        <topology evidence="1">Single-pass membrane protein</topology>
    </subcellularLocation>
    <subcellularLocation>
        <location evidence="2">Mitochondrion membrane</location>
    </subcellularLocation>
</comment>
<dbReference type="AlphaFoldDB" id="A0A8B7NP14"/>
<organism evidence="9 10">
    <name type="scientific">Hyalella azteca</name>
    <name type="common">Amphipod</name>
    <dbReference type="NCBI Taxonomy" id="294128"/>
    <lineage>
        <taxon>Eukaryota</taxon>
        <taxon>Metazoa</taxon>
        <taxon>Ecdysozoa</taxon>
        <taxon>Arthropoda</taxon>
        <taxon>Crustacea</taxon>
        <taxon>Multicrustacea</taxon>
        <taxon>Malacostraca</taxon>
        <taxon>Eumalacostraca</taxon>
        <taxon>Peracarida</taxon>
        <taxon>Amphipoda</taxon>
        <taxon>Senticaudata</taxon>
        <taxon>Talitrida</taxon>
        <taxon>Talitroidea</taxon>
        <taxon>Hyalellidae</taxon>
        <taxon>Hyalella</taxon>
    </lineage>
</organism>
<dbReference type="GeneID" id="108672313"/>
<evidence type="ECO:0000256" key="4">
    <source>
        <dbReference type="ARBA" id="ARBA00022946"/>
    </source>
</evidence>
<dbReference type="RefSeq" id="XP_018015442.1">
    <property type="nucleotide sequence ID" value="XM_018159953.2"/>
</dbReference>
<dbReference type="PANTHER" id="PTHR33968">
    <property type="entry name" value="PROTEIN PET100 HOMOLOG, MITOCHONDRIAL"/>
    <property type="match status" value="1"/>
</dbReference>
<dbReference type="InterPro" id="IPR018625">
    <property type="entry name" value="Pet100"/>
</dbReference>
<keyword evidence="7" id="KW-0472">Membrane</keyword>
<name>A0A8B7NP14_HYAAZ</name>